<protein>
    <recommendedName>
        <fullName evidence="12">Bifunctional protein FolD</fullName>
    </recommendedName>
    <domain>
        <recommendedName>
            <fullName evidence="12">Methylenetetrahydrofolate dehydrogenase</fullName>
            <ecNumber evidence="12">1.5.1.5</ecNumber>
        </recommendedName>
    </domain>
    <domain>
        <recommendedName>
            <fullName evidence="12">Methenyltetrahydrofolate cyclohydrolase</fullName>
            <ecNumber evidence="12">3.5.4.9</ecNumber>
        </recommendedName>
    </domain>
</protein>
<dbReference type="NCBIfam" id="NF010783">
    <property type="entry name" value="PRK14186.1"/>
    <property type="match status" value="1"/>
</dbReference>
<name>D2MLV5_9FIRM</name>
<dbReference type="GO" id="GO:0005829">
    <property type="term" value="C:cytosol"/>
    <property type="evidence" value="ECO:0007669"/>
    <property type="project" value="TreeGrafter"/>
</dbReference>
<feature type="domain" description="Tetrahydrofolate dehydrogenase/cyclohydrolase NAD(P)-binding" evidence="14">
    <location>
        <begin position="135"/>
        <end position="277"/>
    </location>
</feature>
<dbReference type="HAMAP" id="MF_01576">
    <property type="entry name" value="THF_DHG_CYH"/>
    <property type="match status" value="1"/>
</dbReference>
<dbReference type="SUPFAM" id="SSF53223">
    <property type="entry name" value="Aminoacid dehydrogenase-like, N-terminal domain"/>
    <property type="match status" value="1"/>
</dbReference>
<dbReference type="Proteomes" id="UP000005017">
    <property type="component" value="Unassembled WGS sequence"/>
</dbReference>
<keyword evidence="7 12" id="KW-0521">NADP</keyword>
<dbReference type="PANTHER" id="PTHR48099:SF5">
    <property type="entry name" value="C-1-TETRAHYDROFOLATE SYNTHASE, CYTOPLASMIC"/>
    <property type="match status" value="1"/>
</dbReference>
<keyword evidence="5 12" id="KW-0658">Purine biosynthesis</keyword>
<evidence type="ECO:0000256" key="10">
    <source>
        <dbReference type="ARBA" id="ARBA00023167"/>
    </source>
</evidence>
<evidence type="ECO:0000256" key="1">
    <source>
        <dbReference type="ARBA" id="ARBA00004777"/>
    </source>
</evidence>
<comment type="catalytic activity">
    <reaction evidence="12">
        <text>(6R)-5,10-methenyltetrahydrofolate + H2O = (6R)-10-formyltetrahydrofolate + H(+)</text>
        <dbReference type="Rhea" id="RHEA:23700"/>
        <dbReference type="ChEBI" id="CHEBI:15377"/>
        <dbReference type="ChEBI" id="CHEBI:15378"/>
        <dbReference type="ChEBI" id="CHEBI:57455"/>
        <dbReference type="ChEBI" id="CHEBI:195366"/>
        <dbReference type="EC" id="3.5.4.9"/>
    </reaction>
</comment>
<comment type="catalytic activity">
    <reaction evidence="12">
        <text>(6R)-5,10-methylene-5,6,7,8-tetrahydrofolate + NADP(+) = (6R)-5,10-methenyltetrahydrofolate + NADPH</text>
        <dbReference type="Rhea" id="RHEA:22812"/>
        <dbReference type="ChEBI" id="CHEBI:15636"/>
        <dbReference type="ChEBI" id="CHEBI:57455"/>
        <dbReference type="ChEBI" id="CHEBI:57783"/>
        <dbReference type="ChEBI" id="CHEBI:58349"/>
        <dbReference type="EC" id="1.5.1.5"/>
    </reaction>
</comment>
<accession>D2MLV5</accession>
<evidence type="ECO:0000313" key="16">
    <source>
        <dbReference type="Proteomes" id="UP000005017"/>
    </source>
</evidence>
<evidence type="ECO:0000256" key="11">
    <source>
        <dbReference type="ARBA" id="ARBA00023268"/>
    </source>
</evidence>
<comment type="similarity">
    <text evidence="12">Belongs to the tetrahydrofolate dehydrogenase/cyclohydrolase family.</text>
</comment>
<dbReference type="InterPro" id="IPR020630">
    <property type="entry name" value="THF_DH/CycHdrlase_cat_dom"/>
</dbReference>
<evidence type="ECO:0000256" key="9">
    <source>
        <dbReference type="ARBA" id="ARBA00023102"/>
    </source>
</evidence>
<dbReference type="GO" id="GO:0004477">
    <property type="term" value="F:methenyltetrahydrofolate cyclohydrolase activity"/>
    <property type="evidence" value="ECO:0007669"/>
    <property type="project" value="UniProtKB-UniRule"/>
</dbReference>
<dbReference type="Pfam" id="PF02882">
    <property type="entry name" value="THF_DHG_CYH_C"/>
    <property type="match status" value="1"/>
</dbReference>
<keyword evidence="11 12" id="KW-0511">Multifunctional enzyme</keyword>
<dbReference type="InterPro" id="IPR000672">
    <property type="entry name" value="THF_DH/CycHdrlase"/>
</dbReference>
<evidence type="ECO:0000256" key="12">
    <source>
        <dbReference type="HAMAP-Rule" id="MF_01576"/>
    </source>
</evidence>
<evidence type="ECO:0000256" key="8">
    <source>
        <dbReference type="ARBA" id="ARBA00023002"/>
    </source>
</evidence>
<dbReference type="GO" id="GO:0035999">
    <property type="term" value="P:tetrahydrofolate interconversion"/>
    <property type="evidence" value="ECO:0007669"/>
    <property type="project" value="UniProtKB-UniRule"/>
</dbReference>
<gene>
    <name evidence="12 15" type="primary">folD</name>
    <name evidence="15" type="ORF">HMPREF9013_1460</name>
</gene>
<comment type="pathway">
    <text evidence="1 12">One-carbon metabolism; tetrahydrofolate interconversion.</text>
</comment>
<keyword evidence="10 12" id="KW-0486">Methionine biosynthesis</keyword>
<keyword evidence="6 12" id="KW-0378">Hydrolase</keyword>
<evidence type="ECO:0000256" key="2">
    <source>
        <dbReference type="ARBA" id="ARBA00011738"/>
    </source>
</evidence>
<reference evidence="16" key="1">
    <citation type="submission" date="2009-12" db="EMBL/GenBank/DDBJ databases">
        <title>Sequence of Clostridiales genomosp. BVAB3 str. UPII9-5.</title>
        <authorList>
            <person name="Madupu R."/>
            <person name="Durkin A.S."/>
            <person name="Torralba M."/>
            <person name="Methe B."/>
            <person name="Sutton G.G."/>
            <person name="Strausberg R.L."/>
            <person name="Nelson K.E."/>
        </authorList>
    </citation>
    <scope>NUCLEOTIDE SEQUENCE [LARGE SCALE GENOMIC DNA]</scope>
    <source>
        <strain evidence="16">W1219</strain>
    </source>
</reference>
<dbReference type="PANTHER" id="PTHR48099">
    <property type="entry name" value="C-1-TETRAHYDROFOLATE SYNTHASE, CYTOPLASMIC-RELATED"/>
    <property type="match status" value="1"/>
</dbReference>
<keyword evidence="8 12" id="KW-0560">Oxidoreductase</keyword>
<dbReference type="InterPro" id="IPR046346">
    <property type="entry name" value="Aminoacid_DH-like_N_sf"/>
</dbReference>
<dbReference type="OrthoDB" id="9803580at2"/>
<dbReference type="PROSITE" id="PS00766">
    <property type="entry name" value="THF_DHG_CYH_1"/>
    <property type="match status" value="1"/>
</dbReference>
<comment type="caution">
    <text evidence="15">The sequence shown here is derived from an EMBL/GenBank/DDBJ whole genome shotgun (WGS) entry which is preliminary data.</text>
</comment>
<dbReference type="EC" id="3.5.4.9" evidence="12"/>
<dbReference type="Gene3D" id="3.40.50.10860">
    <property type="entry name" value="Leucine Dehydrogenase, chain A, domain 1"/>
    <property type="match status" value="1"/>
</dbReference>
<dbReference type="FunFam" id="3.40.50.720:FF:000094">
    <property type="entry name" value="Bifunctional protein FolD"/>
    <property type="match status" value="1"/>
</dbReference>
<evidence type="ECO:0000256" key="4">
    <source>
        <dbReference type="ARBA" id="ARBA00022605"/>
    </source>
</evidence>
<dbReference type="AlphaFoldDB" id="D2MLV5"/>
<evidence type="ECO:0000256" key="7">
    <source>
        <dbReference type="ARBA" id="ARBA00022857"/>
    </source>
</evidence>
<dbReference type="SUPFAM" id="SSF51735">
    <property type="entry name" value="NAD(P)-binding Rossmann-fold domains"/>
    <property type="match status" value="1"/>
</dbReference>
<comment type="function">
    <text evidence="12">Catalyzes the oxidation of 5,10-methylenetetrahydrofolate to 5,10-methenyltetrahydrofolate and then the hydrolysis of 5,10-methenyltetrahydrofolate to 10-formyltetrahydrofolate.</text>
</comment>
<feature type="domain" description="Tetrahydrofolate dehydrogenase/cyclohydrolase catalytic" evidence="13">
    <location>
        <begin position="5"/>
        <end position="116"/>
    </location>
</feature>
<keyword evidence="4 12" id="KW-0028">Amino-acid biosynthesis</keyword>
<dbReference type="FunFam" id="3.40.50.10860:FF:000005">
    <property type="entry name" value="C-1-tetrahydrofolate synthase, cytoplasmic, putative"/>
    <property type="match status" value="1"/>
</dbReference>
<keyword evidence="3 12" id="KW-0554">One-carbon metabolism</keyword>
<dbReference type="eggNOG" id="COG0190">
    <property type="taxonomic scope" value="Bacteria"/>
</dbReference>
<dbReference type="CDD" id="cd01080">
    <property type="entry name" value="NAD_bind_m-THF_DH_Cyclohyd"/>
    <property type="match status" value="1"/>
</dbReference>
<dbReference type="InterPro" id="IPR020867">
    <property type="entry name" value="THF_DH/CycHdrlase_CS"/>
</dbReference>
<dbReference type="STRING" id="679192.HMPREF9013_1460"/>
<dbReference type="GO" id="GO:0000105">
    <property type="term" value="P:L-histidine biosynthetic process"/>
    <property type="evidence" value="ECO:0007669"/>
    <property type="project" value="UniProtKB-KW"/>
</dbReference>
<dbReference type="GO" id="GO:0009086">
    <property type="term" value="P:methionine biosynthetic process"/>
    <property type="evidence" value="ECO:0007669"/>
    <property type="project" value="UniProtKB-KW"/>
</dbReference>
<dbReference type="InterPro" id="IPR020631">
    <property type="entry name" value="THF_DH/CycHdrlase_NAD-bd_dom"/>
</dbReference>
<evidence type="ECO:0000256" key="3">
    <source>
        <dbReference type="ARBA" id="ARBA00022563"/>
    </source>
</evidence>
<evidence type="ECO:0000259" key="14">
    <source>
        <dbReference type="Pfam" id="PF02882"/>
    </source>
</evidence>
<comment type="subunit">
    <text evidence="2 12">Homodimer.</text>
</comment>
<dbReference type="GO" id="GO:0006164">
    <property type="term" value="P:purine nucleotide biosynthetic process"/>
    <property type="evidence" value="ECO:0007669"/>
    <property type="project" value="UniProtKB-KW"/>
</dbReference>
<dbReference type="EC" id="1.5.1.5" evidence="12"/>
<evidence type="ECO:0000313" key="15">
    <source>
        <dbReference type="EMBL" id="EFC06514.1"/>
    </source>
</evidence>
<dbReference type="RefSeq" id="WP_006626376.1">
    <property type="nucleotide sequence ID" value="NZ_ADFR01000001.1"/>
</dbReference>
<feature type="binding site" evidence="12">
    <location>
        <position position="227"/>
    </location>
    <ligand>
        <name>NADP(+)</name>
        <dbReference type="ChEBI" id="CHEBI:58349"/>
    </ligand>
</feature>
<dbReference type="Pfam" id="PF00763">
    <property type="entry name" value="THF_DHG_CYH"/>
    <property type="match status" value="1"/>
</dbReference>
<keyword evidence="9 12" id="KW-0368">Histidine biosynthesis</keyword>
<dbReference type="GO" id="GO:0004488">
    <property type="term" value="F:methylenetetrahydrofolate dehydrogenase (NADP+) activity"/>
    <property type="evidence" value="ECO:0007669"/>
    <property type="project" value="UniProtKB-UniRule"/>
</dbReference>
<dbReference type="PRINTS" id="PR00085">
    <property type="entry name" value="THFDHDRGNASE"/>
</dbReference>
<dbReference type="Gene3D" id="3.40.50.720">
    <property type="entry name" value="NAD(P)-binding Rossmann-like Domain"/>
    <property type="match status" value="1"/>
</dbReference>
<evidence type="ECO:0000256" key="5">
    <source>
        <dbReference type="ARBA" id="ARBA00022755"/>
    </source>
</evidence>
<feature type="binding site" evidence="12">
    <location>
        <begin position="161"/>
        <end position="163"/>
    </location>
    <ligand>
        <name>NADP(+)</name>
        <dbReference type="ChEBI" id="CHEBI:58349"/>
    </ligand>
</feature>
<evidence type="ECO:0000259" key="13">
    <source>
        <dbReference type="Pfam" id="PF00763"/>
    </source>
</evidence>
<dbReference type="UniPathway" id="UPA00193"/>
<keyword evidence="16" id="KW-1185">Reference proteome</keyword>
<sequence length="280" mass="30550">MGKIIYGSEIAAQIRQTLKEQIAKKSCPITLAVVLVGNDPASASYVKGKEKACVEVGIQAKTYVYPQDSTQEEIVTLVKQLNEDESIDGILVQLPLPKQINQDIVVQSISPEKDVDGLTGISVGKLYRNEETFVPCTPLGIMEILKSLPIQLEGKHAVVVGRSHLVGAPVSRLLLDANATVTICHSKTRDVSYFTRQADILIVAIGKAKFIQKDDVKEGSIVIDVGVNRMEDGKLCGDVDTQGVIDKVSYITPVPKGVGPMTITMLLWNTYEAHQRRCHD</sequence>
<organism evidence="15 16">
    <name type="scientific">Bulleidia extructa W1219</name>
    <dbReference type="NCBI Taxonomy" id="679192"/>
    <lineage>
        <taxon>Bacteria</taxon>
        <taxon>Bacillati</taxon>
        <taxon>Bacillota</taxon>
        <taxon>Erysipelotrichia</taxon>
        <taxon>Erysipelotrichales</taxon>
        <taxon>Erysipelotrichaceae</taxon>
        <taxon>Bulleidia</taxon>
    </lineage>
</organism>
<evidence type="ECO:0000256" key="6">
    <source>
        <dbReference type="ARBA" id="ARBA00022801"/>
    </source>
</evidence>
<dbReference type="EMBL" id="ADFR01000001">
    <property type="protein sequence ID" value="EFC06514.1"/>
    <property type="molecule type" value="Genomic_DNA"/>
</dbReference>
<comment type="caution">
    <text evidence="12">Lacks conserved residue(s) required for the propagation of feature annotation.</text>
</comment>
<dbReference type="InterPro" id="IPR036291">
    <property type="entry name" value="NAD(P)-bd_dom_sf"/>
</dbReference>
<dbReference type="PROSITE" id="PS00767">
    <property type="entry name" value="THF_DHG_CYH_2"/>
    <property type="match status" value="1"/>
</dbReference>
<proteinExistence type="inferred from homology"/>